<dbReference type="RefSeq" id="WP_349945760.1">
    <property type="nucleotide sequence ID" value="NZ_CP157940.1"/>
</dbReference>
<gene>
    <name evidence="3" type="ORF">ABFV83_17785</name>
</gene>
<keyword evidence="2" id="KW-0732">Signal</keyword>
<evidence type="ECO:0000313" key="3">
    <source>
        <dbReference type="EMBL" id="XBS53638.1"/>
    </source>
</evidence>
<evidence type="ECO:0008006" key="4">
    <source>
        <dbReference type="Google" id="ProtNLM"/>
    </source>
</evidence>
<evidence type="ECO:0000256" key="2">
    <source>
        <dbReference type="SAM" id="SignalP"/>
    </source>
</evidence>
<feature type="chain" id="PRO_5043963992" description="Lipoprotein" evidence="2">
    <location>
        <begin position="25"/>
        <end position="217"/>
    </location>
</feature>
<proteinExistence type="predicted"/>
<sequence>MKKICIMALAVCAAVLFTACGKSAKNTESVANTVTESTAPSSENTEEVSQEAPGNGAEFKILVGTVKKVGDNLESLTVESGGKEMSFDLSGTVVETSYALESESKVEVSIIYKGEISGSDASNAKPVLVLDGQQDMKVQEVTGSVTDQAMSTFTIKTESGEEIGFIKDNCEGLDSDVLGTAADDSNGSGAMIKVTYVTVPYDAGSESNFPLRVEAVK</sequence>
<accession>A0AAU7PMZ3</accession>
<feature type="region of interest" description="Disordered" evidence="1">
    <location>
        <begin position="31"/>
        <end position="54"/>
    </location>
</feature>
<reference evidence="3" key="1">
    <citation type="submission" date="2024-06" db="EMBL/GenBank/DDBJ databases">
        <title>Lacrimispora cavernae sp. nov., a novel anaerobe isolated from bat guano pile inside a cave.</title>
        <authorList>
            <person name="Miller S.L."/>
            <person name="Lu N."/>
            <person name="King J."/>
            <person name="Sankaranarayanan K."/>
            <person name="Lawson P.A."/>
        </authorList>
    </citation>
    <scope>NUCLEOTIDE SEQUENCE</scope>
    <source>
        <strain evidence="3">BS-2</strain>
    </source>
</reference>
<protein>
    <recommendedName>
        <fullName evidence="4">Lipoprotein</fullName>
    </recommendedName>
</protein>
<dbReference type="AlphaFoldDB" id="A0AAU7PMZ3"/>
<organism evidence="3">
    <name type="scientific">Lacrimispora sp. BS-2</name>
    <dbReference type="NCBI Taxonomy" id="3151850"/>
    <lineage>
        <taxon>Bacteria</taxon>
        <taxon>Bacillati</taxon>
        <taxon>Bacillota</taxon>
        <taxon>Clostridia</taxon>
        <taxon>Lachnospirales</taxon>
        <taxon>Lachnospiraceae</taxon>
        <taxon>Lacrimispora</taxon>
    </lineage>
</organism>
<dbReference type="PROSITE" id="PS51257">
    <property type="entry name" value="PROKAR_LIPOPROTEIN"/>
    <property type="match status" value="1"/>
</dbReference>
<dbReference type="EMBL" id="CP157940">
    <property type="protein sequence ID" value="XBS53638.1"/>
    <property type="molecule type" value="Genomic_DNA"/>
</dbReference>
<feature type="compositionally biased region" description="Polar residues" evidence="1">
    <location>
        <begin position="31"/>
        <end position="43"/>
    </location>
</feature>
<evidence type="ECO:0000256" key="1">
    <source>
        <dbReference type="SAM" id="MobiDB-lite"/>
    </source>
</evidence>
<feature type="signal peptide" evidence="2">
    <location>
        <begin position="1"/>
        <end position="24"/>
    </location>
</feature>
<name>A0AAU7PMZ3_9FIRM</name>